<dbReference type="Proteomes" id="UP000261080">
    <property type="component" value="Unassembled WGS sequence"/>
</dbReference>
<dbReference type="GO" id="GO:0022857">
    <property type="term" value="F:transmembrane transporter activity"/>
    <property type="evidence" value="ECO:0007669"/>
    <property type="project" value="TreeGrafter"/>
</dbReference>
<evidence type="ECO:0000256" key="6">
    <source>
        <dbReference type="ARBA" id="ARBA00038076"/>
    </source>
</evidence>
<proteinExistence type="inferred from homology"/>
<feature type="transmembrane region" description="Helical" evidence="7">
    <location>
        <begin position="311"/>
        <end position="333"/>
    </location>
</feature>
<dbReference type="PANTHER" id="PTHR30572">
    <property type="entry name" value="MEMBRANE COMPONENT OF TRANSPORTER-RELATED"/>
    <property type="match status" value="1"/>
</dbReference>
<reference evidence="9 10" key="1">
    <citation type="submission" date="2018-08" db="EMBL/GenBank/DDBJ databases">
        <title>A genome reference for cultivated species of the human gut microbiota.</title>
        <authorList>
            <person name="Zou Y."/>
            <person name="Xue W."/>
            <person name="Luo G."/>
        </authorList>
    </citation>
    <scope>NUCLEOTIDE SEQUENCE [LARGE SCALE GENOMIC DNA]</scope>
    <source>
        <strain evidence="9 10">AF37-2AT</strain>
    </source>
</reference>
<feature type="domain" description="ABC3 transporter permease C-terminal" evidence="8">
    <location>
        <begin position="262"/>
        <end position="378"/>
    </location>
</feature>
<evidence type="ECO:0000313" key="10">
    <source>
        <dbReference type="Proteomes" id="UP000261080"/>
    </source>
</evidence>
<name>A0A3E3K2M9_9FIRM</name>
<comment type="caution">
    <text evidence="9">The sequence shown here is derived from an EMBL/GenBank/DDBJ whole genome shotgun (WGS) entry which is preliminary data.</text>
</comment>
<feature type="transmembrane region" description="Helical" evidence="7">
    <location>
        <begin position="726"/>
        <end position="748"/>
    </location>
</feature>
<keyword evidence="4 7" id="KW-1133">Transmembrane helix</keyword>
<organism evidence="9 10">
    <name type="scientific">Sellimonas intestinalis</name>
    <dbReference type="NCBI Taxonomy" id="1653434"/>
    <lineage>
        <taxon>Bacteria</taxon>
        <taxon>Bacillati</taxon>
        <taxon>Bacillota</taxon>
        <taxon>Clostridia</taxon>
        <taxon>Lachnospirales</taxon>
        <taxon>Lachnospiraceae</taxon>
        <taxon>Sellimonas</taxon>
    </lineage>
</organism>
<evidence type="ECO:0000256" key="4">
    <source>
        <dbReference type="ARBA" id="ARBA00022989"/>
    </source>
</evidence>
<feature type="transmembrane region" description="Helical" evidence="7">
    <location>
        <begin position="426"/>
        <end position="447"/>
    </location>
</feature>
<evidence type="ECO:0000256" key="2">
    <source>
        <dbReference type="ARBA" id="ARBA00022475"/>
    </source>
</evidence>
<feature type="transmembrane region" description="Helical" evidence="7">
    <location>
        <begin position="256"/>
        <end position="279"/>
    </location>
</feature>
<feature type="transmembrane region" description="Helical" evidence="7">
    <location>
        <begin position="673"/>
        <end position="698"/>
    </location>
</feature>
<feature type="transmembrane region" description="Helical" evidence="7">
    <location>
        <begin position="768"/>
        <end position="787"/>
    </location>
</feature>
<dbReference type="InterPro" id="IPR050250">
    <property type="entry name" value="Macrolide_Exporter_MacB"/>
</dbReference>
<keyword evidence="2" id="KW-1003">Cell membrane</keyword>
<accession>A0A3E3K2M9</accession>
<dbReference type="EMBL" id="QVLX01000003">
    <property type="protein sequence ID" value="RGE87793.1"/>
    <property type="molecule type" value="Genomic_DNA"/>
</dbReference>
<dbReference type="PANTHER" id="PTHR30572:SF4">
    <property type="entry name" value="ABC TRANSPORTER PERMEASE YTRF"/>
    <property type="match status" value="1"/>
</dbReference>
<keyword evidence="10" id="KW-1185">Reference proteome</keyword>
<evidence type="ECO:0000313" key="9">
    <source>
        <dbReference type="EMBL" id="RGE87793.1"/>
    </source>
</evidence>
<sequence>MKMITRLAISNNKKNKTRSILIVLSIFLTTVLLSAIATFGYGNIKFQRTNAREFYGSYYGSYAGVTEEQIQEMQKRSEFDRIGRAATVGTIKNERTISMVWMDEETIDLANLQKQLETGAFPKAENEIVGQKAMFERLGYEDAKVGDTVEIPFRRNTNETYQTKEFVISGILSQTMEEQENQSYSAYVSKDCFESLYAPEERTYSTYFSLSDHVSVDSSTLEMTIKDLAKECGINPECASENSYFAMWVLDPGMEMIAGCAMIALVVIFFAVMVIYNIFQVGLVQKIQEYGKIRALGATKKQMKKLVFREGMILTILGVPAGLVVGTWISIAFMNFWFKESQTFGDGVQVNMISIPILVLCAAAAVITVWIALKRPMKVISRISPVEAIRFQGNQKKNKGIRKGKKQMGVRQLTEANMAMNRKRTATTIISMGLSCVLFVVAANFTGNVSTRYDARKQVPYGQFQIDLTYSTSDTAYPENNLDAILKDNPLDEELVEQIKDISGVTDVQVRYMMYAKDKKGNLQSIGVLNQKQFEDEAYQGSLKGTVDYESASSNDEILYGWSYFVEDSGYKIGETVSMNMANGSGEAPFEGKLAGAFGSTNYDWCITDKTYEKMGLSGKSISTIWVDCRPQDCKDVESGLQTLLDKKQHYQFSTYQGTLKTSESTLGMFETLAYGFLLLVGLIAFMNMANTMIISIVTRKRELGVMQALGMTNSQMNSMLRSEGIFFTAGSILVSLLVGMPAGYALFCYGRDHGYFGLDVYHVPVVEIMAMVVILAALQISLSFILSRNIKKESIVERIRYQE</sequence>
<dbReference type="RefSeq" id="WP_024731772.1">
    <property type="nucleotide sequence ID" value="NZ_CALBAT010000027.1"/>
</dbReference>
<evidence type="ECO:0000256" key="7">
    <source>
        <dbReference type="SAM" id="Phobius"/>
    </source>
</evidence>
<dbReference type="GO" id="GO:0005886">
    <property type="term" value="C:plasma membrane"/>
    <property type="evidence" value="ECO:0007669"/>
    <property type="project" value="UniProtKB-SubCell"/>
</dbReference>
<feature type="transmembrane region" description="Helical" evidence="7">
    <location>
        <begin position="353"/>
        <end position="373"/>
    </location>
</feature>
<evidence type="ECO:0000256" key="5">
    <source>
        <dbReference type="ARBA" id="ARBA00023136"/>
    </source>
</evidence>
<evidence type="ECO:0000256" key="3">
    <source>
        <dbReference type="ARBA" id="ARBA00022692"/>
    </source>
</evidence>
<comment type="similarity">
    <text evidence="6">Belongs to the ABC-4 integral membrane protein family.</text>
</comment>
<evidence type="ECO:0000256" key="1">
    <source>
        <dbReference type="ARBA" id="ARBA00004651"/>
    </source>
</evidence>
<feature type="domain" description="ABC3 transporter permease C-terminal" evidence="8">
    <location>
        <begin position="677"/>
        <end position="789"/>
    </location>
</feature>
<keyword evidence="3 7" id="KW-0812">Transmembrane</keyword>
<gene>
    <name evidence="9" type="ORF">DW016_06640</name>
</gene>
<evidence type="ECO:0000259" key="8">
    <source>
        <dbReference type="Pfam" id="PF02687"/>
    </source>
</evidence>
<feature type="transmembrane region" description="Helical" evidence="7">
    <location>
        <begin position="20"/>
        <end position="42"/>
    </location>
</feature>
<dbReference type="Pfam" id="PF02687">
    <property type="entry name" value="FtsX"/>
    <property type="match status" value="2"/>
</dbReference>
<dbReference type="AlphaFoldDB" id="A0A3E3K2M9"/>
<dbReference type="OrthoDB" id="9793166at2"/>
<comment type="subcellular location">
    <subcellularLocation>
        <location evidence="1">Cell membrane</location>
        <topology evidence="1">Multi-pass membrane protein</topology>
    </subcellularLocation>
</comment>
<protein>
    <submittedName>
        <fullName evidence="9">ABC transporter permease</fullName>
    </submittedName>
</protein>
<keyword evidence="5 7" id="KW-0472">Membrane</keyword>
<dbReference type="InterPro" id="IPR003838">
    <property type="entry name" value="ABC3_permease_C"/>
</dbReference>